<dbReference type="OrthoDB" id="3404896at2"/>
<dbReference type="EMBL" id="JRTT01000045">
    <property type="protein sequence ID" value="KHD74390.1"/>
    <property type="molecule type" value="Genomic_DNA"/>
</dbReference>
<accession>A0A0A6UED5</accession>
<reference evidence="2 3" key="1">
    <citation type="submission" date="2014-10" db="EMBL/GenBank/DDBJ databases">
        <title>Draft genome sequence of Actinoplanes utahensis NRRL 12052.</title>
        <authorList>
            <person name="Velasco-Bucheli B."/>
            <person name="del Cerro C."/>
            <person name="Hormigo D."/>
            <person name="Garcia J.L."/>
            <person name="Acebal C."/>
            <person name="Arroyo M."/>
            <person name="de la Mata I."/>
        </authorList>
    </citation>
    <scope>NUCLEOTIDE SEQUENCE [LARGE SCALE GENOMIC DNA]</scope>
    <source>
        <strain evidence="2 3">NRRL 12052</strain>
    </source>
</reference>
<dbReference type="STRING" id="1869.MB27_29060"/>
<gene>
    <name evidence="2" type="ORF">MB27_29060</name>
</gene>
<evidence type="ECO:0000313" key="3">
    <source>
        <dbReference type="Proteomes" id="UP000054537"/>
    </source>
</evidence>
<sequence>MTGAEFEGVDIDLLADFVGGALDGTPDEERVAALVAGDPSWRAAFEAFAPAMAAASAALRDLEPEPMPADLAARLDGLFRSPAAGAGGTTGDVPGEAADESSASPVPAKVVDLGRARRARRWAAPLTVAAASLAVAGFGLNGLLTDSADNRPAAGQADTAAAPLAAAPPIGEILHSGTDYSDTTLTEQRSTAFSGDEGVESNASSAAKADPLGRLADPTALAVCLDAIAQENAGGPITVEFVDYARFEGRPALVVRFSATNGGWVWAAGPECGTPASDPDTVRKLPVR</sequence>
<keyword evidence="3" id="KW-1185">Reference proteome</keyword>
<evidence type="ECO:0000313" key="2">
    <source>
        <dbReference type="EMBL" id="KHD74390.1"/>
    </source>
</evidence>
<dbReference type="eggNOG" id="COG5662">
    <property type="taxonomic scope" value="Bacteria"/>
</dbReference>
<evidence type="ECO:0000256" key="1">
    <source>
        <dbReference type="SAM" id="MobiDB-lite"/>
    </source>
</evidence>
<feature type="region of interest" description="Disordered" evidence="1">
    <location>
        <begin position="83"/>
        <end position="106"/>
    </location>
</feature>
<protein>
    <recommendedName>
        <fullName evidence="4">Anti-sigma factor</fullName>
    </recommendedName>
</protein>
<dbReference type="RefSeq" id="WP_043529664.1">
    <property type="nucleotide sequence ID" value="NZ_BAABKU010000006.1"/>
</dbReference>
<comment type="caution">
    <text evidence="2">The sequence shown here is derived from an EMBL/GenBank/DDBJ whole genome shotgun (WGS) entry which is preliminary data.</text>
</comment>
<name>A0A0A6UED5_ACTUT</name>
<dbReference type="AlphaFoldDB" id="A0A0A6UED5"/>
<proteinExistence type="predicted"/>
<organism evidence="2 3">
    <name type="scientific">Actinoplanes utahensis</name>
    <dbReference type="NCBI Taxonomy" id="1869"/>
    <lineage>
        <taxon>Bacteria</taxon>
        <taxon>Bacillati</taxon>
        <taxon>Actinomycetota</taxon>
        <taxon>Actinomycetes</taxon>
        <taxon>Micromonosporales</taxon>
        <taxon>Micromonosporaceae</taxon>
        <taxon>Actinoplanes</taxon>
    </lineage>
</organism>
<dbReference type="Proteomes" id="UP000054537">
    <property type="component" value="Unassembled WGS sequence"/>
</dbReference>
<evidence type="ECO:0008006" key="4">
    <source>
        <dbReference type="Google" id="ProtNLM"/>
    </source>
</evidence>